<evidence type="ECO:0000256" key="1">
    <source>
        <dbReference type="ARBA" id="ARBA00009547"/>
    </source>
</evidence>
<keyword evidence="6" id="KW-1015">Disulfide bond</keyword>
<dbReference type="OrthoDB" id="441446at2759"/>
<evidence type="ECO:0000256" key="7">
    <source>
        <dbReference type="ARBA" id="ARBA00023180"/>
    </source>
</evidence>
<dbReference type="Gene3D" id="1.10.575.10">
    <property type="entry name" value="P1 Nuclease"/>
    <property type="match status" value="1"/>
</dbReference>
<evidence type="ECO:0000313" key="9">
    <source>
        <dbReference type="EMBL" id="KIP01204.1"/>
    </source>
</evidence>
<keyword evidence="2" id="KW-0540">Nuclease</keyword>
<evidence type="ECO:0000256" key="4">
    <source>
        <dbReference type="ARBA" id="ARBA00022759"/>
    </source>
</evidence>
<evidence type="ECO:0000256" key="5">
    <source>
        <dbReference type="ARBA" id="ARBA00022801"/>
    </source>
</evidence>
<dbReference type="STRING" id="745531.A0A0C3N9M8"/>
<evidence type="ECO:0008006" key="11">
    <source>
        <dbReference type="Google" id="ProtNLM"/>
    </source>
</evidence>
<dbReference type="PANTHER" id="PTHR33146:SF26">
    <property type="entry name" value="ENDONUCLEASE 4"/>
    <property type="match status" value="1"/>
</dbReference>
<keyword evidence="4" id="KW-0255">Endonuclease</keyword>
<dbReference type="AlphaFoldDB" id="A0A0C3N9M8"/>
<dbReference type="GO" id="GO:0006308">
    <property type="term" value="P:DNA catabolic process"/>
    <property type="evidence" value="ECO:0007669"/>
    <property type="project" value="InterPro"/>
</dbReference>
<dbReference type="InterPro" id="IPR003154">
    <property type="entry name" value="S1/P1nuclease"/>
</dbReference>
<evidence type="ECO:0000256" key="2">
    <source>
        <dbReference type="ARBA" id="ARBA00022722"/>
    </source>
</evidence>
<reference evidence="9 10" key="1">
    <citation type="journal article" date="2014" name="PLoS Genet.">
        <title>Analysis of the Phlebiopsis gigantea genome, transcriptome and secretome provides insight into its pioneer colonization strategies of wood.</title>
        <authorList>
            <person name="Hori C."/>
            <person name="Ishida T."/>
            <person name="Igarashi K."/>
            <person name="Samejima M."/>
            <person name="Suzuki H."/>
            <person name="Master E."/>
            <person name="Ferreira P."/>
            <person name="Ruiz-Duenas F.J."/>
            <person name="Held B."/>
            <person name="Canessa P."/>
            <person name="Larrondo L.F."/>
            <person name="Schmoll M."/>
            <person name="Druzhinina I.S."/>
            <person name="Kubicek C.P."/>
            <person name="Gaskell J.A."/>
            <person name="Kersten P."/>
            <person name="St John F."/>
            <person name="Glasner J."/>
            <person name="Sabat G."/>
            <person name="Splinter BonDurant S."/>
            <person name="Syed K."/>
            <person name="Yadav J."/>
            <person name="Mgbeahuruike A.C."/>
            <person name="Kovalchuk A."/>
            <person name="Asiegbu F.O."/>
            <person name="Lackner G."/>
            <person name="Hoffmeister D."/>
            <person name="Rencoret J."/>
            <person name="Gutierrez A."/>
            <person name="Sun H."/>
            <person name="Lindquist E."/>
            <person name="Barry K."/>
            <person name="Riley R."/>
            <person name="Grigoriev I.V."/>
            <person name="Henrissat B."/>
            <person name="Kues U."/>
            <person name="Berka R.M."/>
            <person name="Martinez A.T."/>
            <person name="Covert S.F."/>
            <person name="Blanchette R.A."/>
            <person name="Cullen D."/>
        </authorList>
    </citation>
    <scope>NUCLEOTIDE SEQUENCE [LARGE SCALE GENOMIC DNA]</scope>
    <source>
        <strain evidence="9 10">11061_1 CR5-6</strain>
    </source>
</reference>
<protein>
    <recommendedName>
        <fullName evidence="11">Nuclease Le1</fullName>
    </recommendedName>
</protein>
<keyword evidence="10" id="KW-1185">Reference proteome</keyword>
<gene>
    <name evidence="9" type="ORF">PHLGIDRAFT_131335</name>
</gene>
<evidence type="ECO:0000256" key="3">
    <source>
        <dbReference type="ARBA" id="ARBA00022723"/>
    </source>
</evidence>
<dbReference type="GO" id="GO:0003676">
    <property type="term" value="F:nucleic acid binding"/>
    <property type="evidence" value="ECO:0007669"/>
    <property type="project" value="InterPro"/>
</dbReference>
<sequence length="322" mass="34832">MVLSGLALFVPVTLCVQGSYAWGNLGHQTIGFIAQEFLAPNALSFVQTTLGSMYNFSLGPAATWADMVKSESEFTWSKNLHFVDAEDDPPTSCSVEEIRDCASQICVLAAIANYTTRVVDPTLDAEQIQEALKFIDHFIGDIGQPLHVEAVAAGGNDIDALCDGSKTNLHAAWDTGMLTKNVDAVHGGTSEQYAADLVVQIKNGSFSSLTSNWLSCTSITEPVDNRRAFSSGPSIETDIRSLFAARDAETITPLECPLIWARESNAFDCSTVFNFEPEVDPELCTGSYFTNAIPVVDLQIAKQGFRLAAWLNVLFDGSPMLP</sequence>
<dbReference type="InterPro" id="IPR008947">
    <property type="entry name" value="PLipase_C/P1_nuclease_dom_sf"/>
</dbReference>
<name>A0A0C3N9M8_PHLG1</name>
<accession>A0A0C3N9M8</accession>
<keyword evidence="3" id="KW-0479">Metal-binding</keyword>
<evidence type="ECO:0000256" key="8">
    <source>
        <dbReference type="SAM" id="SignalP"/>
    </source>
</evidence>
<dbReference type="EMBL" id="KN840864">
    <property type="protein sequence ID" value="KIP01204.1"/>
    <property type="molecule type" value="Genomic_DNA"/>
</dbReference>
<dbReference type="CDD" id="cd11010">
    <property type="entry name" value="S1-P1_nuclease"/>
    <property type="match status" value="1"/>
</dbReference>
<dbReference type="SUPFAM" id="SSF48537">
    <property type="entry name" value="Phospholipase C/P1 nuclease"/>
    <property type="match status" value="1"/>
</dbReference>
<evidence type="ECO:0000256" key="6">
    <source>
        <dbReference type="ARBA" id="ARBA00023157"/>
    </source>
</evidence>
<dbReference type="GO" id="GO:0004519">
    <property type="term" value="F:endonuclease activity"/>
    <property type="evidence" value="ECO:0007669"/>
    <property type="project" value="UniProtKB-KW"/>
</dbReference>
<dbReference type="Pfam" id="PF02265">
    <property type="entry name" value="S1-P1_nuclease"/>
    <property type="match status" value="1"/>
</dbReference>
<dbReference type="PANTHER" id="PTHR33146">
    <property type="entry name" value="ENDONUCLEASE 4"/>
    <property type="match status" value="1"/>
</dbReference>
<feature type="chain" id="PRO_5012655580" description="Nuclease Le1" evidence="8">
    <location>
        <begin position="16"/>
        <end position="322"/>
    </location>
</feature>
<evidence type="ECO:0000313" key="10">
    <source>
        <dbReference type="Proteomes" id="UP000053257"/>
    </source>
</evidence>
<dbReference type="Proteomes" id="UP000053257">
    <property type="component" value="Unassembled WGS sequence"/>
</dbReference>
<dbReference type="GO" id="GO:0016788">
    <property type="term" value="F:hydrolase activity, acting on ester bonds"/>
    <property type="evidence" value="ECO:0007669"/>
    <property type="project" value="InterPro"/>
</dbReference>
<keyword evidence="5" id="KW-0378">Hydrolase</keyword>
<dbReference type="GO" id="GO:0046872">
    <property type="term" value="F:metal ion binding"/>
    <property type="evidence" value="ECO:0007669"/>
    <property type="project" value="UniProtKB-KW"/>
</dbReference>
<keyword evidence="7" id="KW-0325">Glycoprotein</keyword>
<keyword evidence="8" id="KW-0732">Signal</keyword>
<feature type="signal peptide" evidence="8">
    <location>
        <begin position="1"/>
        <end position="15"/>
    </location>
</feature>
<dbReference type="HOGENOM" id="CLU_044365_0_0_1"/>
<organism evidence="9 10">
    <name type="scientific">Phlebiopsis gigantea (strain 11061_1 CR5-6)</name>
    <name type="common">White-rot fungus</name>
    <name type="synonym">Peniophora gigantea</name>
    <dbReference type="NCBI Taxonomy" id="745531"/>
    <lineage>
        <taxon>Eukaryota</taxon>
        <taxon>Fungi</taxon>
        <taxon>Dikarya</taxon>
        <taxon>Basidiomycota</taxon>
        <taxon>Agaricomycotina</taxon>
        <taxon>Agaricomycetes</taxon>
        <taxon>Polyporales</taxon>
        <taxon>Phanerochaetaceae</taxon>
        <taxon>Phlebiopsis</taxon>
    </lineage>
</organism>
<comment type="similarity">
    <text evidence="1">Belongs to the nuclease type I family.</text>
</comment>
<proteinExistence type="inferred from homology"/>